<feature type="transmembrane region" description="Helical" evidence="1">
    <location>
        <begin position="74"/>
        <end position="91"/>
    </location>
</feature>
<name>A0A8B8AJP6_CRAVI</name>
<dbReference type="Proteomes" id="UP000694844">
    <property type="component" value="Chromosome 7"/>
</dbReference>
<protein>
    <submittedName>
        <fullName evidence="3">Uncharacterized protein LOC111102383 isoform X1</fullName>
    </submittedName>
</protein>
<accession>A0A8B8AJP6</accession>
<keyword evidence="2" id="KW-1185">Reference proteome</keyword>
<evidence type="ECO:0000313" key="3">
    <source>
        <dbReference type="RefSeq" id="XP_022290793.1"/>
    </source>
</evidence>
<dbReference type="GeneID" id="111102383"/>
<keyword evidence="1" id="KW-0812">Transmembrane</keyword>
<organism evidence="2 3">
    <name type="scientific">Crassostrea virginica</name>
    <name type="common">Eastern oyster</name>
    <dbReference type="NCBI Taxonomy" id="6565"/>
    <lineage>
        <taxon>Eukaryota</taxon>
        <taxon>Metazoa</taxon>
        <taxon>Spiralia</taxon>
        <taxon>Lophotrochozoa</taxon>
        <taxon>Mollusca</taxon>
        <taxon>Bivalvia</taxon>
        <taxon>Autobranchia</taxon>
        <taxon>Pteriomorphia</taxon>
        <taxon>Ostreida</taxon>
        <taxon>Ostreoidea</taxon>
        <taxon>Ostreidae</taxon>
        <taxon>Crassostrea</taxon>
    </lineage>
</organism>
<dbReference type="KEGG" id="cvn:111102383"/>
<dbReference type="OrthoDB" id="6175374at2759"/>
<keyword evidence="1" id="KW-1133">Transmembrane helix</keyword>
<keyword evidence="1" id="KW-0472">Membrane</keyword>
<reference evidence="3" key="1">
    <citation type="submission" date="2025-08" db="UniProtKB">
        <authorList>
            <consortium name="RefSeq"/>
        </authorList>
    </citation>
    <scope>IDENTIFICATION</scope>
    <source>
        <tissue evidence="3">Whole sample</tissue>
    </source>
</reference>
<dbReference type="RefSeq" id="XP_022290793.1">
    <property type="nucleotide sequence ID" value="XM_022435085.1"/>
</dbReference>
<gene>
    <name evidence="3" type="primary">LOC111102383</name>
</gene>
<sequence length="847" mass="97543">MPYTRKKDTSVSTEEKLKEIGKFCAEFGYKIQNLIENIVENLSKMSETLHELSIINMLWKSIEGLRSEDKKTRFVHFIQILGGVLALIGIAVPPVGIVAKCVSLVVYFLKIAFHRTDIKESLKPVLTNNDAVVHELAGLAERLDTTEIFINQIDVQEHVDEATLQGLISHVDIHIAVDQLGNLKSRIYSLMTGGQDNLQMCLHLLTLFVRISTLRHSLLFRFMACLRLKKYSPGTVTALEKCLEKERLSNQSFLQFFSLPSLKTAAVLTVFDPLHENVVELVAYMKELRLPLHDLKEELHDRNFLIKPLRKPSIVLGRPFPSVSSIRAMKRSTDVCNARVRFRFIAVDGEFNLFYIRSPDLKEYMYMKENTYCKYDKMSSPNESAMWRVIRVKETDNEEETHSCFIFCTKKWPDKIIFIENTYYQCAKGREDATIIGHECLFTVPSRLSFYEINLQKALLVVLFSCKLTPLEDRPVRIPILRPGDLTVEPEDCPEEKTRLIPTGDCQISIPKPSSGIFTEMPETYFENRTKQTPNPADFSLSDEEKSIPALKRIQIFLEKHDMRIEKEIEQIENFLSKDENNTLHCSVKRITESLTYLDEDEFNDQTLHGILEIMSINFQLFQEKLPFGSILRKLLRVCGLILSSVWQANKIENFMCSRTEPGFSYETSVAKDIRDLKRFASVLREIENADNILERNIAEMRREGKFCEELPCLTSLKENAKSQSSIMLTSVKVSILQLSVLWQMYAVSRLPGHSDSTANHLQRIILSQRDNDIKFYENHVFPESSDEMSLVKEYMSCLGGGFQSSETKAIAKLTAKRKLNLMSLVVIPLLEEIFKKRFDWLMSKKH</sequence>
<dbReference type="AlphaFoldDB" id="A0A8B8AJP6"/>
<evidence type="ECO:0000313" key="2">
    <source>
        <dbReference type="Proteomes" id="UP000694844"/>
    </source>
</evidence>
<proteinExistence type="predicted"/>
<evidence type="ECO:0000256" key="1">
    <source>
        <dbReference type="SAM" id="Phobius"/>
    </source>
</evidence>